<feature type="domain" description="SMODS and SLOG-associating 2TM effector" evidence="2">
    <location>
        <begin position="1"/>
        <end position="78"/>
    </location>
</feature>
<evidence type="ECO:0000259" key="2">
    <source>
        <dbReference type="Pfam" id="PF18169"/>
    </source>
</evidence>
<keyword evidence="1" id="KW-0472">Membrane</keyword>
<dbReference type="NCBIfam" id="NF033630">
    <property type="entry name" value="SLATT_6"/>
    <property type="match status" value="1"/>
</dbReference>
<evidence type="ECO:0000256" key="1">
    <source>
        <dbReference type="SAM" id="Phobius"/>
    </source>
</evidence>
<accession>A0ABY2NGH6</accession>
<comment type="caution">
    <text evidence="3">The sequence shown here is derived from an EMBL/GenBank/DDBJ whole genome shotgun (WGS) entry which is preliminary data.</text>
</comment>
<organism evidence="3 4">
    <name type="scientific">Leptospira selangorensis</name>
    <dbReference type="NCBI Taxonomy" id="2484982"/>
    <lineage>
        <taxon>Bacteria</taxon>
        <taxon>Pseudomonadati</taxon>
        <taxon>Spirochaetota</taxon>
        <taxon>Spirochaetia</taxon>
        <taxon>Leptospirales</taxon>
        <taxon>Leptospiraceae</taxon>
        <taxon>Leptospira</taxon>
    </lineage>
</organism>
<proteinExistence type="predicted"/>
<dbReference type="Pfam" id="PF18169">
    <property type="entry name" value="SLATT_6"/>
    <property type="match status" value="1"/>
</dbReference>
<feature type="transmembrane region" description="Helical" evidence="1">
    <location>
        <begin position="60"/>
        <end position="78"/>
    </location>
</feature>
<dbReference type="Proteomes" id="UP000298057">
    <property type="component" value="Unassembled WGS sequence"/>
</dbReference>
<name>A0ABY2NGH6_9LEPT</name>
<sequence length="79" mass="8602">MNKKDLLKNIAESAYNIGFGAKVHFSTFDIVDKIPGFIGFLSLSIGILALFIPIFSAKLLSGSLIILGIISLLIDRYSK</sequence>
<reference evidence="4" key="1">
    <citation type="journal article" date="2019" name="PLoS Negl. Trop. Dis.">
        <title>Revisiting the worldwide diversity of Leptospira species in the environment.</title>
        <authorList>
            <person name="Vincent A.T."/>
            <person name="Schiettekatte O."/>
            <person name="Bourhy P."/>
            <person name="Veyrier F.J."/>
            <person name="Picardeau M."/>
        </authorList>
    </citation>
    <scope>NUCLEOTIDE SEQUENCE [LARGE SCALE GENOMIC DNA]</scope>
    <source>
        <strain evidence="4">201702406</strain>
    </source>
</reference>
<keyword evidence="1" id="KW-0812">Transmembrane</keyword>
<keyword evidence="4" id="KW-1185">Reference proteome</keyword>
<keyword evidence="1" id="KW-1133">Transmembrane helix</keyword>
<feature type="transmembrane region" description="Helical" evidence="1">
    <location>
        <begin position="34"/>
        <end position="54"/>
    </location>
</feature>
<dbReference type="InterPro" id="IPR041119">
    <property type="entry name" value="SLATT_6"/>
</dbReference>
<protein>
    <submittedName>
        <fullName evidence="3">SLATT domain-containing protein</fullName>
    </submittedName>
</protein>
<evidence type="ECO:0000313" key="4">
    <source>
        <dbReference type="Proteomes" id="UP000298057"/>
    </source>
</evidence>
<evidence type="ECO:0000313" key="3">
    <source>
        <dbReference type="EMBL" id="TGM23610.1"/>
    </source>
</evidence>
<gene>
    <name evidence="3" type="ORF">EHQ82_05280</name>
</gene>
<dbReference type="EMBL" id="RQGU01000065">
    <property type="protein sequence ID" value="TGM23610.1"/>
    <property type="molecule type" value="Genomic_DNA"/>
</dbReference>